<feature type="domain" description="Major facilitator superfamily (MFS) profile" evidence="7">
    <location>
        <begin position="378"/>
        <end position="817"/>
    </location>
</feature>
<comment type="subcellular location">
    <subcellularLocation>
        <location evidence="1">Cell membrane</location>
        <topology evidence="1">Multi-pass membrane protein</topology>
    </subcellularLocation>
</comment>
<feature type="transmembrane region" description="Helical" evidence="6">
    <location>
        <begin position="21"/>
        <end position="44"/>
    </location>
</feature>
<proteinExistence type="predicted"/>
<feature type="transmembrane region" description="Helical" evidence="6">
    <location>
        <begin position="375"/>
        <end position="396"/>
    </location>
</feature>
<feature type="transmembrane region" description="Helical" evidence="6">
    <location>
        <begin position="726"/>
        <end position="743"/>
    </location>
</feature>
<keyword evidence="4 6" id="KW-1133">Transmembrane helix</keyword>
<feature type="transmembrane region" description="Helical" evidence="6">
    <location>
        <begin position="780"/>
        <end position="813"/>
    </location>
</feature>
<dbReference type="EMBL" id="CP014060">
    <property type="protein sequence ID" value="AMG37229.1"/>
    <property type="molecule type" value="Genomic_DNA"/>
</dbReference>
<feature type="transmembrane region" description="Helical" evidence="6">
    <location>
        <begin position="428"/>
        <end position="447"/>
    </location>
</feature>
<keyword evidence="5 6" id="KW-0472">Membrane</keyword>
<dbReference type="PANTHER" id="PTHR43124">
    <property type="entry name" value="PURINE EFFLUX PUMP PBUE"/>
    <property type="match status" value="1"/>
</dbReference>
<evidence type="ECO:0000256" key="6">
    <source>
        <dbReference type="SAM" id="Phobius"/>
    </source>
</evidence>
<dbReference type="InterPro" id="IPR036259">
    <property type="entry name" value="MFS_trans_sf"/>
</dbReference>
<feature type="transmembrane region" description="Helical" evidence="6">
    <location>
        <begin position="579"/>
        <end position="601"/>
    </location>
</feature>
<protein>
    <submittedName>
        <fullName evidence="8">MFS transporter</fullName>
    </submittedName>
</protein>
<dbReference type="GO" id="GO:0022857">
    <property type="term" value="F:transmembrane transporter activity"/>
    <property type="evidence" value="ECO:0007669"/>
    <property type="project" value="InterPro"/>
</dbReference>
<dbReference type="RefSeq" id="WP_061072465.1">
    <property type="nucleotide sequence ID" value="NZ_CP014060.2"/>
</dbReference>
<sequence length="822" mass="84934">MRSEPIQVVLDGLRRRPVLEVTLACLAVLLLAQALIGALSLSALNRLVVDTTADRVEVVARRVAGNIENGLRLGKPLEQYFGLRDTLHDGVARSRGVQGAAVLMADGQAVATEGELPEDAAELARTLDAGGPLAAGLARRGSGALVAVHDDRVTVAVPLAAAGGKSVGAVVLSAAKDGEASRRLIIDNLQVLLAVTVLVGLGLAAVFKYIVPLTSLAAGGRARFVVPLLALVLAQGVYAAYTISTFRSGWVEVTRNNVGLLAEGLQRDLNRVLGYGLEVDRLRGVEAPFARLAGTFPAVAQIELADRDGRVLYGADARGALDVSALPATRPQADDLTLVLPLGAALADPKAHGDLVLRLSSDVIAAGVRSRALDAVTVVAVALVAAIEMLLLLALLMNRAFAARATLPDGSRVGPDDASEVGRIARPVMFGFLFAWALPLGFLPLYARSLSAGGLELPANLLLALPISVEMGCGLLTSLLAGRLTDRKGWQVPVLAGLGVSAAGMLACAAATNLLMFSAARGLVGLGYGLTWMGLQGFIVTRSPAQYRGRNMTGVIAGLFAGHLSGAAVGAMLMEQVGFRAVFAVGAVMLVMPLAGVLILMRPYVDRGRQLAAQAAGRARAHLSDTLKLLFTRDFGLLLVGSVIPFSIAQVGLLSFALPLYLEAEGVAASSIGRVLMIYGLCVIYVGPLMGRVVDRSRIKKSWIVLGGLVGSLGMLGLYFNSGLLAAAAAVLLLALASCFAGASQSPYMLALPDVQRYGAAGATSVMRAADKLGQMAGPLVVGAMFGAAGMGAGLAATGVIYLVATLLFLLFAPARPREEAA</sequence>
<dbReference type="InterPro" id="IPR011701">
    <property type="entry name" value="MFS"/>
</dbReference>
<name>A0A0X8NZN4_ALCXX</name>
<dbReference type="Pfam" id="PF07690">
    <property type="entry name" value="MFS_1"/>
    <property type="match status" value="1"/>
</dbReference>
<dbReference type="AlphaFoldDB" id="A0A0X8NZN4"/>
<feature type="transmembrane region" description="Helical" evidence="6">
    <location>
        <begin position="191"/>
        <end position="210"/>
    </location>
</feature>
<dbReference type="PROSITE" id="PS50850">
    <property type="entry name" value="MFS"/>
    <property type="match status" value="1"/>
</dbReference>
<dbReference type="GO" id="GO:0005886">
    <property type="term" value="C:plasma membrane"/>
    <property type="evidence" value="ECO:0007669"/>
    <property type="project" value="UniProtKB-SubCell"/>
</dbReference>
<feature type="transmembrane region" description="Helical" evidence="6">
    <location>
        <begin position="459"/>
        <end position="482"/>
    </location>
</feature>
<dbReference type="Proteomes" id="UP000060602">
    <property type="component" value="Chromosome"/>
</dbReference>
<evidence type="ECO:0000256" key="1">
    <source>
        <dbReference type="ARBA" id="ARBA00004651"/>
    </source>
</evidence>
<dbReference type="InterPro" id="IPR050189">
    <property type="entry name" value="MFS_Efflux_Transporters"/>
</dbReference>
<feature type="transmembrane region" description="Helical" evidence="6">
    <location>
        <begin position="637"/>
        <end position="662"/>
    </location>
</feature>
<evidence type="ECO:0000256" key="3">
    <source>
        <dbReference type="ARBA" id="ARBA00022692"/>
    </source>
</evidence>
<feature type="transmembrane region" description="Helical" evidence="6">
    <location>
        <begin position="222"/>
        <end position="241"/>
    </location>
</feature>
<dbReference type="PANTHER" id="PTHR43124:SF3">
    <property type="entry name" value="CHLORAMPHENICOL EFFLUX PUMP RV0191"/>
    <property type="match status" value="1"/>
</dbReference>
<keyword evidence="2" id="KW-1003">Cell membrane</keyword>
<dbReference type="SUPFAM" id="SSF103473">
    <property type="entry name" value="MFS general substrate transporter"/>
    <property type="match status" value="1"/>
</dbReference>
<dbReference type="Gene3D" id="1.20.1250.20">
    <property type="entry name" value="MFS general substrate transporter like domains"/>
    <property type="match status" value="1"/>
</dbReference>
<feature type="transmembrane region" description="Helical" evidence="6">
    <location>
        <begin position="494"/>
        <end position="516"/>
    </location>
</feature>
<reference evidence="9" key="1">
    <citation type="submission" date="2015-12" db="EMBL/GenBank/DDBJ databases">
        <title>FDA dAtabase for Regulatory Grade micrObial Sequences (FDA-ARGOS): Supporting development and validation of Infectious Disease Dx tests.</title>
        <authorList>
            <person name="Case J."/>
            <person name="Tallon L."/>
            <person name="Sadzewicz L."/>
            <person name="Sengamalay N."/>
            <person name="Ott S."/>
            <person name="Godinez A."/>
            <person name="Nagaraj S."/>
            <person name="Nadendla S."/>
            <person name="Sichtig H."/>
        </authorList>
    </citation>
    <scope>NUCLEOTIDE SEQUENCE [LARGE SCALE GENOMIC DNA]</scope>
    <source>
        <strain evidence="9">FDAARGOS_147</strain>
    </source>
</reference>
<evidence type="ECO:0000313" key="9">
    <source>
        <dbReference type="Proteomes" id="UP000060602"/>
    </source>
</evidence>
<feature type="transmembrane region" description="Helical" evidence="6">
    <location>
        <begin position="668"/>
        <end position="691"/>
    </location>
</feature>
<evidence type="ECO:0000313" key="8">
    <source>
        <dbReference type="EMBL" id="AMG37229.1"/>
    </source>
</evidence>
<evidence type="ECO:0000256" key="4">
    <source>
        <dbReference type="ARBA" id="ARBA00022989"/>
    </source>
</evidence>
<dbReference type="InterPro" id="IPR020846">
    <property type="entry name" value="MFS_dom"/>
</dbReference>
<evidence type="ECO:0000259" key="7">
    <source>
        <dbReference type="PROSITE" id="PS50850"/>
    </source>
</evidence>
<accession>A0A0X8NZN4</accession>
<evidence type="ECO:0000256" key="5">
    <source>
        <dbReference type="ARBA" id="ARBA00023136"/>
    </source>
</evidence>
<gene>
    <name evidence="8" type="ORF">AL504_15150</name>
</gene>
<feature type="transmembrane region" description="Helical" evidence="6">
    <location>
        <begin position="552"/>
        <end position="573"/>
    </location>
</feature>
<feature type="transmembrane region" description="Helical" evidence="6">
    <location>
        <begin position="522"/>
        <end position="540"/>
    </location>
</feature>
<keyword evidence="3 6" id="KW-0812">Transmembrane</keyword>
<organism evidence="8 9">
    <name type="scientific">Alcaligenes xylosoxydans xylosoxydans</name>
    <name type="common">Achromobacter xylosoxidans</name>
    <dbReference type="NCBI Taxonomy" id="85698"/>
    <lineage>
        <taxon>Bacteria</taxon>
        <taxon>Pseudomonadati</taxon>
        <taxon>Pseudomonadota</taxon>
        <taxon>Betaproteobacteria</taxon>
        <taxon>Burkholderiales</taxon>
        <taxon>Alcaligenaceae</taxon>
        <taxon>Achromobacter</taxon>
    </lineage>
</organism>
<evidence type="ECO:0000256" key="2">
    <source>
        <dbReference type="ARBA" id="ARBA00022475"/>
    </source>
</evidence>